<dbReference type="PANTHER" id="PTHR34220:SF7">
    <property type="entry name" value="SENSOR HISTIDINE KINASE YPDA"/>
    <property type="match status" value="1"/>
</dbReference>
<dbReference type="GO" id="GO:0000155">
    <property type="term" value="F:phosphorelay sensor kinase activity"/>
    <property type="evidence" value="ECO:0007669"/>
    <property type="project" value="InterPro"/>
</dbReference>
<feature type="transmembrane region" description="Helical" evidence="2">
    <location>
        <begin position="395"/>
        <end position="415"/>
    </location>
</feature>
<keyword evidence="1" id="KW-0802">TPR repeat</keyword>
<dbReference type="Pfam" id="PF06580">
    <property type="entry name" value="His_kinase"/>
    <property type="match status" value="1"/>
</dbReference>
<dbReference type="Pfam" id="PF13181">
    <property type="entry name" value="TPR_8"/>
    <property type="match status" value="1"/>
</dbReference>
<dbReference type="InterPro" id="IPR036890">
    <property type="entry name" value="HATPase_C_sf"/>
</dbReference>
<name>A0A6G6GJW3_9FLAO</name>
<dbReference type="InterPro" id="IPR011990">
    <property type="entry name" value="TPR-like_helical_dom_sf"/>
</dbReference>
<dbReference type="SUPFAM" id="SSF55874">
    <property type="entry name" value="ATPase domain of HSP90 chaperone/DNA topoisomerase II/histidine kinase"/>
    <property type="match status" value="1"/>
</dbReference>
<dbReference type="RefSeq" id="WP_164678894.1">
    <property type="nucleotide sequence ID" value="NZ_CP049057.1"/>
</dbReference>
<dbReference type="KEGG" id="mgel:G5B37_04600"/>
<keyword evidence="2" id="KW-0812">Transmembrane</keyword>
<dbReference type="AlphaFoldDB" id="A0A6G6GJW3"/>
<feature type="domain" description="Signal transduction histidine kinase internal region" evidence="3">
    <location>
        <begin position="442"/>
        <end position="522"/>
    </location>
</feature>
<keyword evidence="2" id="KW-1133">Transmembrane helix</keyword>
<evidence type="ECO:0000256" key="1">
    <source>
        <dbReference type="PROSITE-ProRule" id="PRU00339"/>
    </source>
</evidence>
<dbReference type="PANTHER" id="PTHR34220">
    <property type="entry name" value="SENSOR HISTIDINE KINASE YPDA"/>
    <property type="match status" value="1"/>
</dbReference>
<keyword evidence="2" id="KW-0472">Membrane</keyword>
<protein>
    <submittedName>
        <fullName evidence="4">Tetratricopeptide repeat protein</fullName>
    </submittedName>
</protein>
<keyword evidence="5" id="KW-1185">Reference proteome</keyword>
<evidence type="ECO:0000256" key="2">
    <source>
        <dbReference type="SAM" id="Phobius"/>
    </source>
</evidence>
<gene>
    <name evidence="4" type="ORF">G5B37_04600</name>
</gene>
<dbReference type="Proteomes" id="UP000505306">
    <property type="component" value="Chromosome"/>
</dbReference>
<proteinExistence type="predicted"/>
<feature type="repeat" description="TPR" evidence="1">
    <location>
        <begin position="197"/>
        <end position="230"/>
    </location>
</feature>
<dbReference type="InterPro" id="IPR050640">
    <property type="entry name" value="Bact_2-comp_sensor_kinase"/>
</dbReference>
<dbReference type="Gene3D" id="3.30.565.10">
    <property type="entry name" value="Histidine kinase-like ATPase, C-terminal domain"/>
    <property type="match status" value="1"/>
</dbReference>
<sequence>MLVVILHAKHDSVIAQVNIDSLQNVLNAEISSNEALELRLLLAEAYLESNLEMASATLDTIHANLSTTSKPKFWIRYHLNRSIFHRIDGTLSSGISEANKALQLANVHKDSVRYKSKIYNILGALYDDDSNAKMALAHHFKALRYAETLQYDAQIATICNGIGRVYLYLSEFDNAKEYYSRAIAIKERNNEYDQHLGTFYTNLSNCYDAEGKYAESLVYLNKAIQLKEKAKSFVSIIPSYNNKAYTLYLMKRLGEAETTIQKAIHLADSLAIETEAMYAYSTYAEILFAQNKIAKAEEYMTRSIEMSKKNKDLYLAKYNLDLMYNIYLKKGDYKKALDFFKERSVVMDSIYNIKSRSEVEKLALTYETEKKNKEIELLNAEKKVSAIDLKKSRQLQLAFLAGAVLAILVIILLWSRHKNKVKTDKLVKEALEKSYEKKLSETELQALRAQMNPHFLFNCLNSINSFIIKNEQEQASEYLSKFSMLIRKVLSNSKLPKVTLANELEALELYIELEALRCNHKFEHTITIEESVEVDYLEIPPLLIQPYVENSIWHGLMHKDKGVGKLFIDIKQHNNMLVCSIEDNGIGRKAAAIKSRSKTKQKSFGMNITEERLEHVNEKYKERSQVEIFDLTSETGLALGTKVIIKIAI</sequence>
<dbReference type="EMBL" id="CP049057">
    <property type="protein sequence ID" value="QIE58865.1"/>
    <property type="molecule type" value="Genomic_DNA"/>
</dbReference>
<evidence type="ECO:0000313" key="5">
    <source>
        <dbReference type="Proteomes" id="UP000505306"/>
    </source>
</evidence>
<evidence type="ECO:0000313" key="4">
    <source>
        <dbReference type="EMBL" id="QIE58865.1"/>
    </source>
</evidence>
<feature type="repeat" description="TPR" evidence="1">
    <location>
        <begin position="156"/>
        <end position="189"/>
    </location>
</feature>
<dbReference type="InterPro" id="IPR019734">
    <property type="entry name" value="TPR_rpt"/>
</dbReference>
<dbReference type="SUPFAM" id="SSF48452">
    <property type="entry name" value="TPR-like"/>
    <property type="match status" value="2"/>
</dbReference>
<dbReference type="PROSITE" id="PS50005">
    <property type="entry name" value="TPR"/>
    <property type="match status" value="2"/>
</dbReference>
<accession>A0A6G6GJW3</accession>
<dbReference type="SMART" id="SM00028">
    <property type="entry name" value="TPR"/>
    <property type="match status" value="5"/>
</dbReference>
<organism evidence="4 5">
    <name type="scientific">Rasiella rasia</name>
    <dbReference type="NCBI Taxonomy" id="2744027"/>
    <lineage>
        <taxon>Bacteria</taxon>
        <taxon>Pseudomonadati</taxon>
        <taxon>Bacteroidota</taxon>
        <taxon>Flavobacteriia</taxon>
        <taxon>Flavobacteriales</taxon>
        <taxon>Flavobacteriaceae</taxon>
        <taxon>Rasiella</taxon>
    </lineage>
</organism>
<dbReference type="Pfam" id="PF13424">
    <property type="entry name" value="TPR_12"/>
    <property type="match status" value="1"/>
</dbReference>
<dbReference type="Gene3D" id="1.25.40.10">
    <property type="entry name" value="Tetratricopeptide repeat domain"/>
    <property type="match status" value="2"/>
</dbReference>
<reference evidence="4 5" key="1">
    <citation type="submission" date="2020-02" db="EMBL/GenBank/DDBJ databases">
        <title>Complete genome sequence of Flavobacteriaceae bacterium.</title>
        <authorList>
            <person name="Kim S.-J."/>
            <person name="Kim Y.-S."/>
            <person name="Kim K.-H."/>
        </authorList>
    </citation>
    <scope>NUCLEOTIDE SEQUENCE [LARGE SCALE GENOMIC DNA]</scope>
    <source>
        <strain evidence="4 5">RR4-40</strain>
    </source>
</reference>
<dbReference type="GO" id="GO:0016020">
    <property type="term" value="C:membrane"/>
    <property type="evidence" value="ECO:0007669"/>
    <property type="project" value="InterPro"/>
</dbReference>
<evidence type="ECO:0000259" key="3">
    <source>
        <dbReference type="Pfam" id="PF06580"/>
    </source>
</evidence>
<dbReference type="InterPro" id="IPR010559">
    <property type="entry name" value="Sig_transdc_His_kin_internal"/>
</dbReference>